<reference evidence="1 2" key="1">
    <citation type="journal article" date="2014" name="Int. J. Syst. Evol. Microbiol.">
        <title>Celeribacter indicus sp. nov., a polycyclic aromatic hydrocarbon-degrading bacterium from deep-sea sediment and reclassification of Huaishuia halophila as Celeribacter halophilus comb. nov.</title>
        <authorList>
            <person name="Lai Q."/>
            <person name="Cao J."/>
            <person name="Yuan J."/>
            <person name="Li F."/>
            <person name="Shao Z."/>
        </authorList>
    </citation>
    <scope>NUCLEOTIDE SEQUENCE [LARGE SCALE GENOMIC DNA]</scope>
    <source>
        <strain evidence="1">P73</strain>
    </source>
</reference>
<proteinExistence type="predicted"/>
<protein>
    <submittedName>
        <fullName evidence="1">Arylmalonate decarboxylase</fullName>
    </submittedName>
</protein>
<dbReference type="PIRSF" id="PIRSF015736">
    <property type="entry name" value="MI"/>
    <property type="match status" value="1"/>
</dbReference>
<evidence type="ECO:0000313" key="1">
    <source>
        <dbReference type="EMBL" id="AJE47688.1"/>
    </source>
</evidence>
<accession>A0A0B5DWE0</accession>
<dbReference type="InterPro" id="IPR053714">
    <property type="entry name" value="Iso_Racemase_Enz_sf"/>
</dbReference>
<dbReference type="InterPro" id="IPR026286">
    <property type="entry name" value="MaiA/AMDase"/>
</dbReference>
<dbReference type="Gene3D" id="3.40.50.12500">
    <property type="match status" value="1"/>
</dbReference>
<dbReference type="RefSeq" id="WP_052453313.1">
    <property type="nucleotide sequence ID" value="NZ_CP004393.1"/>
</dbReference>
<sequence length="258" mass="27370">MARPTPQQTTTDSAPAGRAGTIRFGTRARFGILMPSGNSVAEGELAAMVPADISLHVTRLRLTGSSPEELAAMTQDIEGAASLVADVRPDLIGFHCTAVSMADADAEADILARARQASGREVVATSEAAVAALAALGARRIVLVTPYLDHIVASEVAFLNRHGIAVTDAFGAGLNTTDEMARVDPERWHDMTRAHRSTEADAYFISCTAIRSLPVVERLEAVLGKPVITSNQVMAWHMLRKAGIPDRPQGFGRLLGAH</sequence>
<dbReference type="STRING" id="1208324.P73_2973"/>
<dbReference type="AlphaFoldDB" id="A0A0B5DWE0"/>
<dbReference type="EMBL" id="CP004393">
    <property type="protein sequence ID" value="AJE47688.1"/>
    <property type="molecule type" value="Genomic_DNA"/>
</dbReference>
<dbReference type="Pfam" id="PF17645">
    <property type="entry name" value="Amdase"/>
    <property type="match status" value="1"/>
</dbReference>
<name>A0A0B5DWE0_9RHOB</name>
<dbReference type="KEGG" id="cid:P73_2973"/>
<keyword evidence="2" id="KW-1185">Reference proteome</keyword>
<organism evidence="1 2">
    <name type="scientific">Celeribacter indicus</name>
    <dbReference type="NCBI Taxonomy" id="1208324"/>
    <lineage>
        <taxon>Bacteria</taxon>
        <taxon>Pseudomonadati</taxon>
        <taxon>Pseudomonadota</taxon>
        <taxon>Alphaproteobacteria</taxon>
        <taxon>Rhodobacterales</taxon>
        <taxon>Roseobacteraceae</taxon>
        <taxon>Celeribacter</taxon>
    </lineage>
</organism>
<dbReference type="HOGENOM" id="CLU_068086_5_1_5"/>
<dbReference type="PANTHER" id="PTHR40267:SF1">
    <property type="entry name" value="BLR3294 PROTEIN"/>
    <property type="match status" value="1"/>
</dbReference>
<dbReference type="OrthoDB" id="9816064at2"/>
<dbReference type="Proteomes" id="UP000031521">
    <property type="component" value="Chromosome"/>
</dbReference>
<dbReference type="PANTHER" id="PTHR40267">
    <property type="entry name" value="BLR3294 PROTEIN"/>
    <property type="match status" value="1"/>
</dbReference>
<evidence type="ECO:0000313" key="2">
    <source>
        <dbReference type="Proteomes" id="UP000031521"/>
    </source>
</evidence>
<gene>
    <name evidence="1" type="ORF">P73_2973</name>
</gene>